<dbReference type="AlphaFoldDB" id="A0A1N6MBK1"/>
<dbReference type="Gene3D" id="2.40.160.10">
    <property type="entry name" value="Porin"/>
    <property type="match status" value="1"/>
</dbReference>
<accession>A0A1N6MBK1</accession>
<dbReference type="RefSeq" id="WP_074375136.1">
    <property type="nucleotide sequence ID" value="NZ_AP024908.1"/>
</dbReference>
<dbReference type="SUPFAM" id="SSF56935">
    <property type="entry name" value="Porins"/>
    <property type="match status" value="1"/>
</dbReference>
<protein>
    <recommendedName>
        <fullName evidence="3">Sulfate ABC transporter permease</fullName>
    </recommendedName>
</protein>
<reference evidence="1 2" key="1">
    <citation type="submission" date="2016-12" db="EMBL/GenBank/DDBJ databases">
        <authorList>
            <person name="Song W.-J."/>
            <person name="Kurnit D.M."/>
        </authorList>
    </citation>
    <scope>NUCLEOTIDE SEQUENCE [LARGE SCALE GENOMIC DNA]</scope>
    <source>
        <strain evidence="1 2">CECT 9026</strain>
    </source>
</reference>
<sequence>MKHWIRFILVWMVTLQTGAQQYEFNDAIRLSGFGTYSLSRSDSEVPVFTYRDIDDEWCADCDSTLGLQLDWVINDQFRSSIQVVKRPQDDYSDPELEWAYLAYTRGNSTLKLGRLRIPMFLLSEYYYVSAAYPWIRPPHDIYDSFSGVTHYNGAAYEWQFWPTEQLQLKISPYIAAAEENDYQFFGKPFTLDSDGAYGLTVDLLQDDHQLHLSYLSVNSDQKQNGNTVYHYDMDMLSVGFSYLYQDYNIALETLYDSGLFADWYIGISRDLGNWLPYVQYGQLRGHANQTYLLGLRYPLTPRLVINAEWEYIRSPRVPLSGHFTQVQTAPIENDSHIFTLALSFTF</sequence>
<gene>
    <name evidence="1" type="ORF">VSP9026_04559</name>
</gene>
<dbReference type="OrthoDB" id="197869at2"/>
<dbReference type="EMBL" id="FSSB01000058">
    <property type="protein sequence ID" value="SIO96746.1"/>
    <property type="molecule type" value="Genomic_DNA"/>
</dbReference>
<proteinExistence type="predicted"/>
<evidence type="ECO:0000313" key="2">
    <source>
        <dbReference type="Proteomes" id="UP000184774"/>
    </source>
</evidence>
<dbReference type="InterPro" id="IPR023614">
    <property type="entry name" value="Porin_dom_sf"/>
</dbReference>
<dbReference type="Proteomes" id="UP000184774">
    <property type="component" value="Unassembled WGS sequence"/>
</dbReference>
<evidence type="ECO:0000313" key="1">
    <source>
        <dbReference type="EMBL" id="SIO96746.1"/>
    </source>
</evidence>
<evidence type="ECO:0008006" key="3">
    <source>
        <dbReference type="Google" id="ProtNLM"/>
    </source>
</evidence>
<organism evidence="1 2">
    <name type="scientific">Vibrio spartinae</name>
    <dbReference type="NCBI Taxonomy" id="1918945"/>
    <lineage>
        <taxon>Bacteria</taxon>
        <taxon>Pseudomonadati</taxon>
        <taxon>Pseudomonadota</taxon>
        <taxon>Gammaproteobacteria</taxon>
        <taxon>Vibrionales</taxon>
        <taxon>Vibrionaceae</taxon>
        <taxon>Vibrio</taxon>
    </lineage>
</organism>
<name>A0A1N6MBK1_9VIBR</name>